<dbReference type="Pfam" id="PF06429">
    <property type="entry name" value="Flg_bbr_C"/>
    <property type="match status" value="1"/>
</dbReference>
<dbReference type="NCBIfam" id="TIGR03506">
    <property type="entry name" value="FlgEFG_subfam"/>
    <property type="match status" value="1"/>
</dbReference>
<evidence type="ECO:0000313" key="9">
    <source>
        <dbReference type="Proteomes" id="UP000305887"/>
    </source>
</evidence>
<protein>
    <recommendedName>
        <fullName evidence="4">Flagellar basal-body rod protein FlgF</fullName>
    </recommendedName>
</protein>
<dbReference type="NCBIfam" id="NF009332">
    <property type="entry name" value="PRK12690.1"/>
    <property type="match status" value="1"/>
</dbReference>
<dbReference type="InterPro" id="IPR001444">
    <property type="entry name" value="Flag_bb_rod_N"/>
</dbReference>
<dbReference type="NCBIfam" id="TIGR02490">
    <property type="entry name" value="flgF"/>
    <property type="match status" value="1"/>
</dbReference>
<dbReference type="GO" id="GO:0030694">
    <property type="term" value="C:bacterial-type flagellum basal body, rod"/>
    <property type="evidence" value="ECO:0007669"/>
    <property type="project" value="UniProtKB-UniRule"/>
</dbReference>
<dbReference type="InterPro" id="IPR020013">
    <property type="entry name" value="Flagellar_FlgE/F/G"/>
</dbReference>
<dbReference type="AlphaFoldDB" id="A0A5C4N2G0"/>
<keyword evidence="9" id="KW-1185">Reference proteome</keyword>
<evidence type="ECO:0000256" key="4">
    <source>
        <dbReference type="RuleBase" id="RU362116"/>
    </source>
</evidence>
<feature type="domain" description="Flagellar hook protein FlgE/F/G-like D1" evidence="7">
    <location>
        <begin position="81"/>
        <end position="147"/>
    </location>
</feature>
<evidence type="ECO:0000259" key="6">
    <source>
        <dbReference type="Pfam" id="PF06429"/>
    </source>
</evidence>
<dbReference type="Proteomes" id="UP000305887">
    <property type="component" value="Unassembled WGS sequence"/>
</dbReference>
<dbReference type="SUPFAM" id="SSF117143">
    <property type="entry name" value="Flagellar hook protein flgE"/>
    <property type="match status" value="1"/>
</dbReference>
<reference evidence="8 9" key="1">
    <citation type="submission" date="2019-06" db="EMBL/GenBank/DDBJ databases">
        <title>YIM 131921 draft genome.</title>
        <authorList>
            <person name="Jiang L."/>
        </authorList>
    </citation>
    <scope>NUCLEOTIDE SEQUENCE [LARGE SCALE GENOMIC DNA]</scope>
    <source>
        <strain evidence="8 9">YIM 131921</strain>
    </source>
</reference>
<dbReference type="PANTHER" id="PTHR30435:SF19">
    <property type="entry name" value="FLAGELLAR BASAL-BODY ROD PROTEIN FLGG"/>
    <property type="match status" value="1"/>
</dbReference>
<keyword evidence="8" id="KW-0969">Cilium</keyword>
<evidence type="ECO:0000259" key="7">
    <source>
        <dbReference type="Pfam" id="PF22692"/>
    </source>
</evidence>
<evidence type="ECO:0000259" key="5">
    <source>
        <dbReference type="Pfam" id="PF00460"/>
    </source>
</evidence>
<gene>
    <name evidence="8" type="ORF">FHG66_05220</name>
</gene>
<evidence type="ECO:0000256" key="1">
    <source>
        <dbReference type="ARBA" id="ARBA00004117"/>
    </source>
</evidence>
<comment type="caution">
    <text evidence="8">The sequence shown here is derived from an EMBL/GenBank/DDBJ whole genome shotgun (WGS) entry which is preliminary data.</text>
</comment>
<sequence length="238" mass="25169">MDNATYATLTRQTGLMAQMQMVANNIANATTTGYRGEHIGFSEYVRTTGSGASLSMATARVRETDLSQGSLSQTGGAFDLAIEGDGFFLVQTPDGPRLSRAGHFGPNENGDLVTPEGYPVLDAGGAPVFVPQGQGPVGIAPDGTISAGGNPVGQIGIVLPRDPLELVREGGTLFRADSGTDPALGGRVLQGFLEESNVNPVLEVSRMIEVQRAYEMGQGFLEREDERIRKTIQAIQTR</sequence>
<dbReference type="Pfam" id="PF00460">
    <property type="entry name" value="Flg_bb_rod"/>
    <property type="match status" value="1"/>
</dbReference>
<keyword evidence="8" id="KW-0966">Cell projection</keyword>
<comment type="subcellular location">
    <subcellularLocation>
        <location evidence="1 4">Bacterial flagellum basal body</location>
    </subcellularLocation>
</comment>
<comment type="similarity">
    <text evidence="2 4">Belongs to the flagella basal body rod proteins family.</text>
</comment>
<organism evidence="8 9">
    <name type="scientific">Rubellimicrobium rubrum</name>
    <dbReference type="NCBI Taxonomy" id="2585369"/>
    <lineage>
        <taxon>Bacteria</taxon>
        <taxon>Pseudomonadati</taxon>
        <taxon>Pseudomonadota</taxon>
        <taxon>Alphaproteobacteria</taxon>
        <taxon>Rhodobacterales</taxon>
        <taxon>Roseobacteraceae</taxon>
        <taxon>Rubellimicrobium</taxon>
    </lineage>
</organism>
<accession>A0A5C4N2G0</accession>
<name>A0A5C4N2G0_9RHOB</name>
<evidence type="ECO:0000256" key="2">
    <source>
        <dbReference type="ARBA" id="ARBA00009677"/>
    </source>
</evidence>
<dbReference type="PANTHER" id="PTHR30435">
    <property type="entry name" value="FLAGELLAR PROTEIN"/>
    <property type="match status" value="1"/>
</dbReference>
<dbReference type="Pfam" id="PF22692">
    <property type="entry name" value="LlgE_F_G_D1"/>
    <property type="match status" value="1"/>
</dbReference>
<dbReference type="InterPro" id="IPR012836">
    <property type="entry name" value="FlgF"/>
</dbReference>
<comment type="subunit">
    <text evidence="4">The basal body constitutes a major portion of the flagellar organelle and consists of five rings (E,L,P,S, and M) mounted on a central rod. The rod consists of about 26 subunits of FlgG in the distal portion, and FlgB, FlgC and FlgF are thought to build up the proximal portion of the rod with about 6 subunits each.</text>
</comment>
<dbReference type="RefSeq" id="WP_139075677.1">
    <property type="nucleotide sequence ID" value="NZ_VDFU01000004.1"/>
</dbReference>
<evidence type="ECO:0000256" key="3">
    <source>
        <dbReference type="ARBA" id="ARBA00023143"/>
    </source>
</evidence>
<dbReference type="InterPro" id="IPR010930">
    <property type="entry name" value="Flg_bb/hook_C_dom"/>
</dbReference>
<dbReference type="OrthoDB" id="9804559at2"/>
<dbReference type="GO" id="GO:0071978">
    <property type="term" value="P:bacterial-type flagellum-dependent swarming motility"/>
    <property type="evidence" value="ECO:0007669"/>
    <property type="project" value="TreeGrafter"/>
</dbReference>
<keyword evidence="8" id="KW-0282">Flagellum</keyword>
<dbReference type="InterPro" id="IPR037925">
    <property type="entry name" value="FlgE/F/G-like"/>
</dbReference>
<proteinExistence type="inferred from homology"/>
<feature type="domain" description="Flagellar basal-body/hook protein C-terminal" evidence="6">
    <location>
        <begin position="190"/>
        <end position="233"/>
    </location>
</feature>
<keyword evidence="3 4" id="KW-0975">Bacterial flagellum</keyword>
<dbReference type="InterPro" id="IPR053967">
    <property type="entry name" value="LlgE_F_G-like_D1"/>
</dbReference>
<evidence type="ECO:0000313" key="8">
    <source>
        <dbReference type="EMBL" id="TNC51564.1"/>
    </source>
</evidence>
<feature type="domain" description="Flagellar basal body rod protein N-terminal" evidence="5">
    <location>
        <begin position="17"/>
        <end position="35"/>
    </location>
</feature>
<dbReference type="EMBL" id="VDFU01000004">
    <property type="protein sequence ID" value="TNC51564.1"/>
    <property type="molecule type" value="Genomic_DNA"/>
</dbReference>